<dbReference type="EMBL" id="BMEQ01000031">
    <property type="protein sequence ID" value="GGG68580.1"/>
    <property type="molecule type" value="Genomic_DNA"/>
</dbReference>
<name>A0A917H5X1_9MICC</name>
<organism evidence="3 4">
    <name type="scientific">Kocuria dechangensis</name>
    <dbReference type="NCBI Taxonomy" id="1176249"/>
    <lineage>
        <taxon>Bacteria</taxon>
        <taxon>Bacillati</taxon>
        <taxon>Actinomycetota</taxon>
        <taxon>Actinomycetes</taxon>
        <taxon>Micrococcales</taxon>
        <taxon>Micrococcaceae</taxon>
        <taxon>Kocuria</taxon>
    </lineage>
</organism>
<dbReference type="RefSeq" id="WP_188539764.1">
    <property type="nucleotide sequence ID" value="NZ_BMEQ01000031.1"/>
</dbReference>
<dbReference type="InterPro" id="IPR013538">
    <property type="entry name" value="ASHA1/2-like_C"/>
</dbReference>
<reference evidence="3" key="1">
    <citation type="journal article" date="2014" name="Int. J. Syst. Evol. Microbiol.">
        <title>Complete genome sequence of Corynebacterium casei LMG S-19264T (=DSM 44701T), isolated from a smear-ripened cheese.</title>
        <authorList>
            <consortium name="US DOE Joint Genome Institute (JGI-PGF)"/>
            <person name="Walter F."/>
            <person name="Albersmeier A."/>
            <person name="Kalinowski J."/>
            <person name="Ruckert C."/>
        </authorList>
    </citation>
    <scope>NUCLEOTIDE SEQUENCE</scope>
    <source>
        <strain evidence="3">CGMCC 1.12187</strain>
    </source>
</reference>
<dbReference type="InterPro" id="IPR023393">
    <property type="entry name" value="START-like_dom_sf"/>
</dbReference>
<dbReference type="SUPFAM" id="SSF55961">
    <property type="entry name" value="Bet v1-like"/>
    <property type="match status" value="1"/>
</dbReference>
<dbReference type="CDD" id="cd07814">
    <property type="entry name" value="SRPBCC_CalC_Aha1-like"/>
    <property type="match status" value="1"/>
</dbReference>
<evidence type="ECO:0000313" key="4">
    <source>
        <dbReference type="Proteomes" id="UP000638848"/>
    </source>
</evidence>
<reference evidence="3" key="2">
    <citation type="submission" date="2020-09" db="EMBL/GenBank/DDBJ databases">
        <authorList>
            <person name="Sun Q."/>
            <person name="Zhou Y."/>
        </authorList>
    </citation>
    <scope>NUCLEOTIDE SEQUENCE</scope>
    <source>
        <strain evidence="3">CGMCC 1.12187</strain>
    </source>
</reference>
<dbReference type="AlphaFoldDB" id="A0A917H5X1"/>
<gene>
    <name evidence="3" type="ORF">GCM10011374_36180</name>
</gene>
<evidence type="ECO:0000256" key="1">
    <source>
        <dbReference type="ARBA" id="ARBA00006817"/>
    </source>
</evidence>
<proteinExistence type="inferred from homology"/>
<accession>A0A917H5X1</accession>
<comment type="similarity">
    <text evidence="1">Belongs to the AHA1 family.</text>
</comment>
<feature type="domain" description="Activator of Hsp90 ATPase homologue 1/2-like C-terminal" evidence="2">
    <location>
        <begin position="27"/>
        <end position="152"/>
    </location>
</feature>
<dbReference type="Gene3D" id="3.30.530.20">
    <property type="match status" value="1"/>
</dbReference>
<dbReference type="Proteomes" id="UP000638848">
    <property type="component" value="Unassembled WGS sequence"/>
</dbReference>
<dbReference type="Pfam" id="PF08327">
    <property type="entry name" value="AHSA1"/>
    <property type="match status" value="1"/>
</dbReference>
<keyword evidence="4" id="KW-1185">Reference proteome</keyword>
<evidence type="ECO:0000259" key="2">
    <source>
        <dbReference type="Pfam" id="PF08327"/>
    </source>
</evidence>
<evidence type="ECO:0000313" key="3">
    <source>
        <dbReference type="EMBL" id="GGG68580.1"/>
    </source>
</evidence>
<protein>
    <recommendedName>
        <fullName evidence="2">Activator of Hsp90 ATPase homologue 1/2-like C-terminal domain-containing protein</fullName>
    </recommendedName>
</protein>
<sequence>MTGDPGPRTGKVATPAGELEFSRVLQAPIALVYRCLTDPQHLTHFWGPTGMSTPIETIVVDPRPGGAFQTTMVNDTDGTRYRMRAVFDEVTAPHRLVWTDLDTGMVTTTVLTDLGENRTQVHIHQTHVPPPAMAPGAQAGFGSSLDRFTAYAHTLTAPTGDPTPSGRTE</sequence>
<comment type="caution">
    <text evidence="3">The sequence shown here is derived from an EMBL/GenBank/DDBJ whole genome shotgun (WGS) entry which is preliminary data.</text>
</comment>